<organism evidence="1 2">
    <name type="scientific">Modicisalibacter zincidurans</name>
    <dbReference type="NCBI Taxonomy" id="1178777"/>
    <lineage>
        <taxon>Bacteria</taxon>
        <taxon>Pseudomonadati</taxon>
        <taxon>Pseudomonadota</taxon>
        <taxon>Gammaproteobacteria</taxon>
        <taxon>Oceanospirillales</taxon>
        <taxon>Halomonadaceae</taxon>
        <taxon>Modicisalibacter</taxon>
    </lineage>
</organism>
<dbReference type="SUPFAM" id="SSF56112">
    <property type="entry name" value="Protein kinase-like (PK-like)"/>
    <property type="match status" value="1"/>
</dbReference>
<gene>
    <name evidence="1" type="ORF">GCM10023342_27750</name>
</gene>
<proteinExistence type="predicted"/>
<dbReference type="EMBL" id="BAABKI010000028">
    <property type="protein sequence ID" value="GAA5178115.1"/>
    <property type="molecule type" value="Genomic_DNA"/>
</dbReference>
<dbReference type="Proteomes" id="UP001500074">
    <property type="component" value="Unassembled WGS sequence"/>
</dbReference>
<protein>
    <submittedName>
        <fullName evidence="1">Uncharacterized protein</fullName>
    </submittedName>
</protein>
<dbReference type="Pfam" id="PF06293">
    <property type="entry name" value="Kdo"/>
    <property type="match status" value="1"/>
</dbReference>
<name>A0ABP9RIQ0_9GAMM</name>
<reference evidence="2" key="1">
    <citation type="journal article" date="2019" name="Int. J. Syst. Evol. Microbiol.">
        <title>The Global Catalogue of Microorganisms (GCM) 10K type strain sequencing project: providing services to taxonomists for standard genome sequencing and annotation.</title>
        <authorList>
            <consortium name="The Broad Institute Genomics Platform"/>
            <consortium name="The Broad Institute Genome Sequencing Center for Infectious Disease"/>
            <person name="Wu L."/>
            <person name="Ma J."/>
        </authorList>
    </citation>
    <scope>NUCLEOTIDE SEQUENCE [LARGE SCALE GENOMIC DNA]</scope>
    <source>
        <strain evidence="2">JCM 18472</strain>
    </source>
</reference>
<dbReference type="InterPro" id="IPR011009">
    <property type="entry name" value="Kinase-like_dom_sf"/>
</dbReference>
<evidence type="ECO:0000313" key="2">
    <source>
        <dbReference type="Proteomes" id="UP001500074"/>
    </source>
</evidence>
<evidence type="ECO:0000313" key="1">
    <source>
        <dbReference type="EMBL" id="GAA5178115.1"/>
    </source>
</evidence>
<keyword evidence="2" id="KW-1185">Reference proteome</keyword>
<comment type="caution">
    <text evidence="1">The sequence shown here is derived from an EMBL/GenBank/DDBJ whole genome shotgun (WGS) entry which is preliminary data.</text>
</comment>
<sequence length="239" mass="27406">MTFHRVSLGGVARWYLIRNLASLPAKTSLSHPAAMETLEQVGSSAFYLDEAGGSLYKLVRDKYDWRKQTVKWLLRELLDKRLSGRIAAAREYRSNRIIRRAGLRTISCRAYGIALNPCNPLGSLYAMEYLDEARSGERHFLAQDAAGRRDFLLRMCDEALQLIAHGYTHRDFHFGNVLVDTRGELIWIDTHVRRLPREHARRQACLEAMLSPTKLKGEQYRQLALEHIRSALENTKGPV</sequence>
<dbReference type="RefSeq" id="WP_051907431.1">
    <property type="nucleotide sequence ID" value="NZ_BAABKI010000028.1"/>
</dbReference>
<accession>A0ABP9RIQ0</accession>